<feature type="transmembrane region" description="Helical" evidence="1">
    <location>
        <begin position="21"/>
        <end position="40"/>
    </location>
</feature>
<evidence type="ECO:0000313" key="2">
    <source>
        <dbReference type="EMBL" id="QEI05306.1"/>
    </source>
</evidence>
<reference evidence="2 3" key="1">
    <citation type="submission" date="2019-08" db="EMBL/GenBank/DDBJ databases">
        <title>Amphibian skin-associated Pigmentiphaga: genome sequence and occurrence across geography and hosts.</title>
        <authorList>
            <person name="Bletz M.C."/>
            <person name="Bunk B."/>
            <person name="Sproeer C."/>
            <person name="Biwer P."/>
            <person name="Reiter S."/>
            <person name="Rabemananjara F.C.E."/>
            <person name="Schulz S."/>
            <person name="Overmann J."/>
            <person name="Vences M."/>
        </authorList>
    </citation>
    <scope>NUCLEOTIDE SEQUENCE [LARGE SCALE GENOMIC DNA]</scope>
    <source>
        <strain evidence="2 3">Mada1488</strain>
    </source>
</reference>
<protein>
    <submittedName>
        <fullName evidence="2">DUF3325 domain-containing protein</fullName>
    </submittedName>
</protein>
<dbReference type="Proteomes" id="UP000325161">
    <property type="component" value="Chromosome"/>
</dbReference>
<evidence type="ECO:0000256" key="1">
    <source>
        <dbReference type="SAM" id="Phobius"/>
    </source>
</evidence>
<keyword evidence="1" id="KW-1133">Transmembrane helix</keyword>
<sequence>MRGGSSRLGAAWRAGVGMNQACFQALALSLAGMVALSLAMDRHFEQFTQRFLLSFAMRNALRAAGVLLLGAAMWICIVALGTMVGFVAWWGGLSAGALLAVLTLSYQPQWVATVGLVSGTAALVSALGA</sequence>
<dbReference type="KEGG" id="pacr:FXN63_05215"/>
<gene>
    <name evidence="2" type="ORF">FXN63_05215</name>
</gene>
<keyword evidence="3" id="KW-1185">Reference proteome</keyword>
<dbReference type="Pfam" id="PF11804">
    <property type="entry name" value="DUF3325"/>
    <property type="match status" value="1"/>
</dbReference>
<dbReference type="OrthoDB" id="8797226at2"/>
<keyword evidence="1" id="KW-0472">Membrane</keyword>
<dbReference type="EMBL" id="CP043046">
    <property type="protein sequence ID" value="QEI05306.1"/>
    <property type="molecule type" value="Genomic_DNA"/>
</dbReference>
<dbReference type="InterPro" id="IPR021762">
    <property type="entry name" value="DUF3325"/>
</dbReference>
<feature type="transmembrane region" description="Helical" evidence="1">
    <location>
        <begin position="87"/>
        <end position="104"/>
    </location>
</feature>
<feature type="transmembrane region" description="Helical" evidence="1">
    <location>
        <begin position="110"/>
        <end position="128"/>
    </location>
</feature>
<feature type="transmembrane region" description="Helical" evidence="1">
    <location>
        <begin position="60"/>
        <end position="80"/>
    </location>
</feature>
<accession>A0A5C0AUB0</accession>
<evidence type="ECO:0000313" key="3">
    <source>
        <dbReference type="Proteomes" id="UP000325161"/>
    </source>
</evidence>
<proteinExistence type="predicted"/>
<name>A0A5C0AUB0_9BURK</name>
<keyword evidence="1" id="KW-0812">Transmembrane</keyword>
<organism evidence="2 3">
    <name type="scientific">Pigmentiphaga aceris</name>
    <dbReference type="NCBI Taxonomy" id="1940612"/>
    <lineage>
        <taxon>Bacteria</taxon>
        <taxon>Pseudomonadati</taxon>
        <taxon>Pseudomonadota</taxon>
        <taxon>Betaproteobacteria</taxon>
        <taxon>Burkholderiales</taxon>
        <taxon>Alcaligenaceae</taxon>
        <taxon>Pigmentiphaga</taxon>
    </lineage>
</organism>
<dbReference type="AlphaFoldDB" id="A0A5C0AUB0"/>